<dbReference type="AlphaFoldDB" id="A0A7Z8Y9U3"/>
<gene>
    <name evidence="1" type="ORF">NCTC10327_01330</name>
</gene>
<name>A0A7Z8Y9U3_9ACTO</name>
<sequence>MVSETADGFGNCWWFTNPPVVQKTAQRNALADFAPKLFAMRGFSYNGLAYSGLR</sequence>
<evidence type="ECO:0000313" key="2">
    <source>
        <dbReference type="Proteomes" id="UP000269974"/>
    </source>
</evidence>
<dbReference type="Proteomes" id="UP000269974">
    <property type="component" value="Unassembled WGS sequence"/>
</dbReference>
<dbReference type="EMBL" id="UYIO01000001">
    <property type="protein sequence ID" value="VDG76693.1"/>
    <property type="molecule type" value="Genomic_DNA"/>
</dbReference>
<reference evidence="1 2" key="1">
    <citation type="submission" date="2018-11" db="EMBL/GenBank/DDBJ databases">
        <authorList>
            <consortium name="Pathogen Informatics"/>
        </authorList>
    </citation>
    <scope>NUCLEOTIDE SEQUENCE [LARGE SCALE GENOMIC DNA]</scope>
    <source>
        <strain evidence="1 2">NCTC10327</strain>
    </source>
</reference>
<evidence type="ECO:0000313" key="1">
    <source>
        <dbReference type="EMBL" id="VDG76693.1"/>
    </source>
</evidence>
<protein>
    <submittedName>
        <fullName evidence="1">Uncharacterized protein</fullName>
    </submittedName>
</protein>
<comment type="caution">
    <text evidence="1">The sequence shown here is derived from an EMBL/GenBank/DDBJ whole genome shotgun (WGS) entry which is preliminary data.</text>
</comment>
<accession>A0A7Z8Y9U3</accession>
<proteinExistence type="predicted"/>
<organism evidence="1 2">
    <name type="scientific">Actinobaculum suis</name>
    <dbReference type="NCBI Taxonomy" id="1657"/>
    <lineage>
        <taxon>Bacteria</taxon>
        <taxon>Bacillati</taxon>
        <taxon>Actinomycetota</taxon>
        <taxon>Actinomycetes</taxon>
        <taxon>Actinomycetales</taxon>
        <taxon>Actinomycetaceae</taxon>
        <taxon>Actinobaculum</taxon>
    </lineage>
</organism>